<keyword evidence="3 5" id="KW-1133">Transmembrane helix</keyword>
<dbReference type="OrthoDB" id="5836747at2759"/>
<keyword evidence="8" id="KW-1185">Reference proteome</keyword>
<dbReference type="UCSC" id="ZC404.10">
    <property type="organism name" value="c. elegans"/>
</dbReference>
<dbReference type="GeneID" id="191157"/>
<feature type="domain" description="G-protein coupled receptors family 1 profile" evidence="6">
    <location>
        <begin position="56"/>
        <end position="299"/>
    </location>
</feature>
<dbReference type="PhylomeDB" id="Q23292"/>
<dbReference type="RefSeq" id="NP_504724.1">
    <property type="nucleotide sequence ID" value="NM_072323.1"/>
</dbReference>
<feature type="transmembrane region" description="Helical" evidence="5">
    <location>
        <begin position="162"/>
        <end position="180"/>
    </location>
</feature>
<evidence type="ECO:0000256" key="2">
    <source>
        <dbReference type="ARBA" id="ARBA00022692"/>
    </source>
</evidence>
<comment type="subcellular location">
    <subcellularLocation>
        <location evidence="1">Membrane</location>
    </subcellularLocation>
</comment>
<organism evidence="7 8">
    <name type="scientific">Caenorhabditis elegans</name>
    <dbReference type="NCBI Taxonomy" id="6239"/>
    <lineage>
        <taxon>Eukaryota</taxon>
        <taxon>Metazoa</taxon>
        <taxon>Ecdysozoa</taxon>
        <taxon>Nematoda</taxon>
        <taxon>Chromadorea</taxon>
        <taxon>Rhabditida</taxon>
        <taxon>Rhabditina</taxon>
        <taxon>Rhabditomorpha</taxon>
        <taxon>Rhabditoidea</taxon>
        <taxon>Rhabditidae</taxon>
        <taxon>Peloderinae</taxon>
        <taxon>Caenorhabditis</taxon>
    </lineage>
</organism>
<dbReference type="HOGENOM" id="CLU_066081_0_0_1"/>
<dbReference type="InParanoid" id="Q23292"/>
<dbReference type="PROSITE" id="PS50262">
    <property type="entry name" value="G_PROTEIN_RECEP_F1_2"/>
    <property type="match status" value="1"/>
</dbReference>
<keyword evidence="7" id="KW-0675">Receptor</keyword>
<name>Q23292_CAEEL</name>
<dbReference type="CDD" id="cd14978">
    <property type="entry name" value="7tmA_FMRFamide_R-like"/>
    <property type="match status" value="1"/>
</dbReference>
<keyword evidence="4 5" id="KW-0472">Membrane</keyword>
<dbReference type="InterPro" id="IPR017452">
    <property type="entry name" value="GPCR_Rhodpsn_7TM"/>
</dbReference>
<dbReference type="SUPFAM" id="SSF81321">
    <property type="entry name" value="Family A G protein-coupled receptor-like"/>
    <property type="match status" value="1"/>
</dbReference>
<evidence type="ECO:0000313" key="9">
    <source>
        <dbReference type="WormBase" id="ZC404.10"/>
    </source>
</evidence>
<feature type="transmembrane region" description="Helical" evidence="5">
    <location>
        <begin position="215"/>
        <end position="234"/>
    </location>
</feature>
<dbReference type="InterPro" id="IPR019427">
    <property type="entry name" value="7TM_GPCR_serpentine_rcpt_Srw"/>
</dbReference>
<gene>
    <name evidence="7 9" type="primary">dmsr-10</name>
    <name evidence="7" type="ORF">CELE_ZC404.10</name>
    <name evidence="9" type="ORF">ZC404.10</name>
</gene>
<dbReference type="PaxDb" id="6239-ZC404.10"/>
<evidence type="ECO:0000313" key="7">
    <source>
        <dbReference type="EMBL" id="CCD72496.1"/>
    </source>
</evidence>
<dbReference type="Pfam" id="PF10324">
    <property type="entry name" value="7TM_GPCR_Srw"/>
    <property type="match status" value="1"/>
</dbReference>
<dbReference type="WormBase" id="ZC404.10">
    <property type="protein sequence ID" value="CE07600"/>
    <property type="gene ID" value="WBGene00022604"/>
    <property type="gene designation" value="dmsr-10"/>
</dbReference>
<accession>Q23292</accession>
<dbReference type="Proteomes" id="UP000001940">
    <property type="component" value="Chromosome V"/>
</dbReference>
<dbReference type="Gene3D" id="1.20.1070.10">
    <property type="entry name" value="Rhodopsin 7-helix transmembrane proteins"/>
    <property type="match status" value="1"/>
</dbReference>
<feature type="transmembrane region" description="Helical" evidence="5">
    <location>
        <begin position="41"/>
        <end position="64"/>
    </location>
</feature>
<feature type="transmembrane region" description="Helical" evidence="5">
    <location>
        <begin position="76"/>
        <end position="98"/>
    </location>
</feature>
<keyword evidence="2 5" id="KW-0812">Transmembrane</keyword>
<dbReference type="PANTHER" id="PTHR47419:SF1">
    <property type="entry name" value="G-PROTEIN COUPLED RECEPTORS FAMILY 1 PROFILE DOMAIN-CONTAINING PROTEIN"/>
    <property type="match status" value="1"/>
</dbReference>
<dbReference type="PIR" id="T29374">
    <property type="entry name" value="T29374"/>
</dbReference>
<dbReference type="EMBL" id="BX284605">
    <property type="protein sequence ID" value="CCD72496.1"/>
    <property type="molecule type" value="Genomic_DNA"/>
</dbReference>
<dbReference type="GO" id="GO:0016020">
    <property type="term" value="C:membrane"/>
    <property type="evidence" value="ECO:0007669"/>
    <property type="project" value="UniProtKB-SubCell"/>
</dbReference>
<dbReference type="AGR" id="WB:WBGene00022604"/>
<evidence type="ECO:0000256" key="1">
    <source>
        <dbReference type="ARBA" id="ARBA00004370"/>
    </source>
</evidence>
<dbReference type="PANTHER" id="PTHR47419">
    <property type="entry name" value="DROMYOSUPPRESSIN RECEPTOR RELATED-RELATED"/>
    <property type="match status" value="1"/>
</dbReference>
<dbReference type="CTD" id="191157"/>
<reference evidence="7 8" key="1">
    <citation type="journal article" date="1998" name="Science">
        <title>Genome sequence of the nematode C. elegans: a platform for investigating biology.</title>
        <authorList>
            <consortium name="The C. elegans sequencing consortium"/>
            <person name="Sulson J.E."/>
            <person name="Waterston R."/>
        </authorList>
    </citation>
    <scope>NUCLEOTIDE SEQUENCE [LARGE SCALE GENOMIC DNA]</scope>
    <source>
        <strain evidence="7 8">Bristol N2</strain>
    </source>
</reference>
<sequence>MASELNCTQLLNQWPDPETGDAKDLVISQFINTVVLSYRPFHYFILACVVIFAFFANILILIVLSRKEMRYSGVNVTMMLISICDLVCAIAGLIQLYLRNFSVTYTSYIKAYTQLTVDYFQISFHAASLYLALGMAFCRVVAMSSRTDSRYTWQSPKYSLRIALLLCIPVFIFGSHNVLLNHVEIENGTIVLNISPLSLANSCLFLKLAIFLNGLFFKIVPCILMMVLSFVILARMKSGKKASNTNSGNHIDAQIVRSSRFIQAVIVVFVITEAPQGVLSLLGGLSINDYIKCCDTFLR</sequence>
<evidence type="ECO:0000259" key="6">
    <source>
        <dbReference type="PROSITE" id="PS50262"/>
    </source>
</evidence>
<evidence type="ECO:0000256" key="3">
    <source>
        <dbReference type="ARBA" id="ARBA00022989"/>
    </source>
</evidence>
<dbReference type="OMA" id="NYVETED"/>
<dbReference type="AlphaFoldDB" id="Q23292"/>
<dbReference type="Bgee" id="WBGene00022604">
    <property type="expression patterns" value="Expressed in larva"/>
</dbReference>
<evidence type="ECO:0000256" key="5">
    <source>
        <dbReference type="SAM" id="Phobius"/>
    </source>
</evidence>
<dbReference type="FunCoup" id="Q23292">
    <property type="interactions" value="3"/>
</dbReference>
<feature type="transmembrane region" description="Helical" evidence="5">
    <location>
        <begin position="122"/>
        <end position="142"/>
    </location>
</feature>
<dbReference type="KEGG" id="cel:CELE_ZC404.10"/>
<evidence type="ECO:0000313" key="8">
    <source>
        <dbReference type="Proteomes" id="UP000001940"/>
    </source>
</evidence>
<dbReference type="STRING" id="6239.ZC404.10.1"/>
<proteinExistence type="predicted"/>
<protein>
    <submittedName>
        <fullName evidence="7">G-protein coupled receptors family 1 profile domain-containing protein</fullName>
    </submittedName>
</protein>
<dbReference type="GO" id="GO:0008528">
    <property type="term" value="F:G protein-coupled peptide receptor activity"/>
    <property type="evidence" value="ECO:0007669"/>
    <property type="project" value="InterPro"/>
</dbReference>
<evidence type="ECO:0000256" key="4">
    <source>
        <dbReference type="ARBA" id="ARBA00023136"/>
    </source>
</evidence>
<dbReference type="SMR" id="Q23292"/>